<evidence type="ECO:0000259" key="2">
    <source>
        <dbReference type="Pfam" id="PF19313"/>
    </source>
</evidence>
<dbReference type="RefSeq" id="WP_394385091.1">
    <property type="nucleotide sequence ID" value="NZ_JBIGIB010000003.1"/>
</dbReference>
<keyword evidence="4" id="KW-1185">Reference proteome</keyword>
<dbReference type="CDD" id="cd09618">
    <property type="entry name" value="CBM9_like_2"/>
    <property type="match status" value="1"/>
</dbReference>
<dbReference type="Gene3D" id="2.60.40.1190">
    <property type="match status" value="1"/>
</dbReference>
<dbReference type="InterPro" id="IPR045670">
    <property type="entry name" value="DUF5916"/>
</dbReference>
<reference evidence="3 4" key="1">
    <citation type="submission" date="2024-08" db="EMBL/GenBank/DDBJ databases">
        <authorList>
            <person name="Lu H."/>
        </authorList>
    </citation>
    <scope>NUCLEOTIDE SEQUENCE [LARGE SCALE GENOMIC DNA]</scope>
    <source>
        <strain evidence="3 4">BYS87W</strain>
    </source>
</reference>
<protein>
    <submittedName>
        <fullName evidence="3">DUF5916 domain-containing protein</fullName>
    </submittedName>
</protein>
<feature type="signal peptide" evidence="1">
    <location>
        <begin position="1"/>
        <end position="21"/>
    </location>
</feature>
<evidence type="ECO:0000256" key="1">
    <source>
        <dbReference type="SAM" id="SignalP"/>
    </source>
</evidence>
<dbReference type="EMBL" id="JBIGIB010000003">
    <property type="protein sequence ID" value="MFG6467478.1"/>
    <property type="molecule type" value="Genomic_DNA"/>
</dbReference>
<accession>A0ABW7GZX2</accession>
<keyword evidence="1" id="KW-0732">Signal</keyword>
<comment type="caution">
    <text evidence="3">The sequence shown here is derived from an EMBL/GenBank/DDBJ whole genome shotgun (WGS) entry which is preliminary data.</text>
</comment>
<dbReference type="Proteomes" id="UP001606303">
    <property type="component" value="Unassembled WGS sequence"/>
</dbReference>
<dbReference type="Pfam" id="PF19313">
    <property type="entry name" value="DUF5916"/>
    <property type="match status" value="1"/>
</dbReference>
<organism evidence="3 4">
    <name type="scientific">Pelomonas baiyunensis</name>
    <dbReference type="NCBI Taxonomy" id="3299026"/>
    <lineage>
        <taxon>Bacteria</taxon>
        <taxon>Pseudomonadati</taxon>
        <taxon>Pseudomonadota</taxon>
        <taxon>Betaproteobacteria</taxon>
        <taxon>Burkholderiales</taxon>
        <taxon>Sphaerotilaceae</taxon>
        <taxon>Roseateles</taxon>
    </lineage>
</organism>
<evidence type="ECO:0000313" key="4">
    <source>
        <dbReference type="Proteomes" id="UP001606303"/>
    </source>
</evidence>
<feature type="domain" description="DUF5916" evidence="2">
    <location>
        <begin position="276"/>
        <end position="338"/>
    </location>
</feature>
<proteinExistence type="predicted"/>
<evidence type="ECO:0000313" key="3">
    <source>
        <dbReference type="EMBL" id="MFG6467478.1"/>
    </source>
</evidence>
<name>A0ABW7GZX2_9BURK</name>
<gene>
    <name evidence="3" type="ORF">ACG01O_12715</name>
</gene>
<dbReference type="SUPFAM" id="SSF49344">
    <property type="entry name" value="CBD9-like"/>
    <property type="match status" value="1"/>
</dbReference>
<feature type="chain" id="PRO_5045380686" evidence="1">
    <location>
        <begin position="22"/>
        <end position="776"/>
    </location>
</feature>
<sequence length="776" mass="85705">MNLHRLRLGLLALATPWCAWAQSPLQGTHATATALTQPTAWRLPAGEAPPVLDGRLDDPAWQRAPVFDRFVQFLPADKQPAAWRTQVQILVTDDALVFGLRAWDPAPERIRAPWTRRDQVKADQDFIGVFIDPVGQRRSAQYVRVSAAGTVEDGLFSAEEDTEDAAPDFDVQAAAVRLPDGYSIELRWPLAALRFPHSDGAPWRVMVTRNIPRENRTVNVSAAALTKDALSFIAELQVLDGLGDLVESVRERSFLSWRPELTLRSSRSSSEADSPQRTRRTALGAELKWRPRADWVLDATLNPDFSQVELDAPQLAGNTRFALSVPEKRPFFLESADVVGPTQPDESGENRSLAAFYSRAITDPDWGLRATWRGAGAEATALHLRDAGGGALLRAGAFATRTGTQPRDSQASFARGRLQWGDLGLAGLVSHRDFGHGLATEVVGGDGVWRSDERTQWRGHLLLSGTTLGLSPQGEVQRIAREQGHRAWLAWRHREADWVANLNVEDVSPRFANDNGFVSQSGIRRVSAFGYLRRGPGRWLGLDLHDRELQLKLQETRTQADPLLGVAAGQVVERLVQPGFWFAAARNTGVWGHVGLDSHRARSGGALHPTRTLLLGAESNPGEILNFVNAEWEWGRRLDVDADRVGLGAQGQMQAQVRLPLPNGWWLELDQRLGLGWVDGADGRRAFTDRSARSLAVLHLSPRDSLRVIHQHTRFTRQGEAQAGLPGADERTQALACMLQHRVGLSRVLSVGWNRAEAQPGRQRSHEVFAKATLGY</sequence>